<proteinExistence type="predicted"/>
<dbReference type="AlphaFoldDB" id="A0AAE6RAB6"/>
<evidence type="ECO:0000313" key="1">
    <source>
        <dbReference type="EMBL" id="QHB26731.1"/>
    </source>
</evidence>
<organism evidence="1 2">
    <name type="scientific">Pseudomonas monteilii</name>
    <dbReference type="NCBI Taxonomy" id="76759"/>
    <lineage>
        <taxon>Bacteria</taxon>
        <taxon>Pseudomonadati</taxon>
        <taxon>Pseudomonadota</taxon>
        <taxon>Gammaproteobacteria</taxon>
        <taxon>Pseudomonadales</taxon>
        <taxon>Pseudomonadaceae</taxon>
        <taxon>Pseudomonas</taxon>
    </lineage>
</organism>
<reference evidence="1 2" key="1">
    <citation type="submission" date="2019-05" db="EMBL/GenBank/DDBJ databases">
        <title>Complete genome sequence of Pseudomonas Pseudomonas resinovorans.</title>
        <authorList>
            <person name="Chen H.-P."/>
        </authorList>
    </citation>
    <scope>NUCLEOTIDE SEQUENCE [LARGE SCALE GENOMIC DNA]</scope>
    <source>
        <strain evidence="1 2">TCU-CK1</strain>
    </source>
</reference>
<dbReference type="EMBL" id="CP040324">
    <property type="protein sequence ID" value="QHB26731.1"/>
    <property type="molecule type" value="Genomic_DNA"/>
</dbReference>
<dbReference type="InterPro" id="IPR046237">
    <property type="entry name" value="DUF6270"/>
</dbReference>
<sequence length="355" mass="40111">MNLFIYGSCVSRDIFNLEESREFNLSTYFARSSMAALCSEAYKNDKVLENISSDFRRRMVANDFSKGLLNAEASIKEADIILIDLIDERFDVLALETGELITHSNELVESGLLKELERSSFRSIPQGTPERRGLWLEGMRCFIALLRQLNKLDKLVVNRVFWASRFEFDSATKFPVAQASIEKANAELAWMYDILSTEVKTSQFLTFAPEFLSADEKHRWGASPFHYCEGYYKEALAQLLDEKRRSHPEEYQVCKGPLVTSGLVLSATAYGSGAEVFATSALEKDGLVLEGGDFAFYLLVEGVGREVRWYGRSRSAKFFAPAESGSLEVLVFYRDEAGNKLVVKCQVKNLLEQGF</sequence>
<dbReference type="Pfam" id="PF19786">
    <property type="entry name" value="DUF6270"/>
    <property type="match status" value="1"/>
</dbReference>
<name>A0AAE6RAB6_9PSED</name>
<gene>
    <name evidence="1" type="ORF">TCK1_1385</name>
</gene>
<dbReference type="Proteomes" id="UP000464593">
    <property type="component" value="Chromosome"/>
</dbReference>
<accession>A0AAE6RAB6</accession>
<dbReference type="RefSeq" id="WP_232104711.1">
    <property type="nucleotide sequence ID" value="NZ_CP040324.1"/>
</dbReference>
<protein>
    <submittedName>
        <fullName evidence="1">Membrane protein</fullName>
    </submittedName>
</protein>
<evidence type="ECO:0000313" key="2">
    <source>
        <dbReference type="Proteomes" id="UP000464593"/>
    </source>
</evidence>